<dbReference type="EMBL" id="FUYE01000016">
    <property type="protein sequence ID" value="SKB04070.1"/>
    <property type="molecule type" value="Genomic_DNA"/>
</dbReference>
<dbReference type="RefSeq" id="WP_078815114.1">
    <property type="nucleotide sequence ID" value="NZ_FUYE01000016.1"/>
</dbReference>
<evidence type="ECO:0000256" key="4">
    <source>
        <dbReference type="ARBA" id="ARBA00023136"/>
    </source>
</evidence>
<keyword evidence="2" id="KW-0812">Transmembrane</keyword>
<dbReference type="PANTHER" id="PTHR36985:SF1">
    <property type="entry name" value="TRANSLOCATION AND ASSEMBLY MODULE SUBUNIT TAMB"/>
    <property type="match status" value="1"/>
</dbReference>
<dbReference type="GO" id="GO:0005886">
    <property type="term" value="C:plasma membrane"/>
    <property type="evidence" value="ECO:0007669"/>
    <property type="project" value="InterPro"/>
</dbReference>
<protein>
    <submittedName>
        <fullName evidence="7">Autotransporter translocation and assembly factor TamB</fullName>
    </submittedName>
</protein>
<keyword evidence="3" id="KW-1133">Transmembrane helix</keyword>
<dbReference type="OrthoDB" id="173980at2"/>
<keyword evidence="8" id="KW-1185">Reference proteome</keyword>
<reference evidence="8" key="1">
    <citation type="submission" date="2017-02" db="EMBL/GenBank/DDBJ databases">
        <authorList>
            <person name="Varghese N."/>
            <person name="Submissions S."/>
        </authorList>
    </citation>
    <scope>NUCLEOTIDE SEQUENCE [LARGE SCALE GENOMIC DNA]</scope>
    <source>
        <strain evidence="8">ATCC 700200</strain>
    </source>
</reference>
<evidence type="ECO:0000256" key="2">
    <source>
        <dbReference type="ARBA" id="ARBA00022692"/>
    </source>
</evidence>
<feature type="domain" description="Translocation and assembly module TamB C-terminal" evidence="6">
    <location>
        <begin position="927"/>
        <end position="1174"/>
    </location>
</feature>
<name>A0A1T4YQR7_9BACT</name>
<evidence type="ECO:0000313" key="8">
    <source>
        <dbReference type="Proteomes" id="UP000190774"/>
    </source>
</evidence>
<evidence type="ECO:0000256" key="3">
    <source>
        <dbReference type="ARBA" id="ARBA00022989"/>
    </source>
</evidence>
<keyword evidence="4" id="KW-0472">Membrane</keyword>
<evidence type="ECO:0000313" key="7">
    <source>
        <dbReference type="EMBL" id="SKB04070.1"/>
    </source>
</evidence>
<evidence type="ECO:0000259" key="6">
    <source>
        <dbReference type="Pfam" id="PF04357"/>
    </source>
</evidence>
<dbReference type="Pfam" id="PF04357">
    <property type="entry name" value="TamB"/>
    <property type="match status" value="1"/>
</dbReference>
<feature type="compositionally biased region" description="Pro residues" evidence="5">
    <location>
        <begin position="1270"/>
        <end position="1281"/>
    </location>
</feature>
<comment type="subcellular location">
    <subcellularLocation>
        <location evidence="1">Membrane</location>
        <topology evidence="1">Single-pass membrane protein</topology>
    </subcellularLocation>
</comment>
<feature type="region of interest" description="Disordered" evidence="5">
    <location>
        <begin position="1256"/>
        <end position="1287"/>
    </location>
</feature>
<dbReference type="GO" id="GO:0009306">
    <property type="term" value="P:protein secretion"/>
    <property type="evidence" value="ECO:0007669"/>
    <property type="project" value="InterPro"/>
</dbReference>
<evidence type="ECO:0000256" key="1">
    <source>
        <dbReference type="ARBA" id="ARBA00004167"/>
    </source>
</evidence>
<gene>
    <name evidence="7" type="ORF">SAMN02745166_03954</name>
</gene>
<dbReference type="Proteomes" id="UP000190774">
    <property type="component" value="Unassembled WGS sequence"/>
</dbReference>
<dbReference type="PANTHER" id="PTHR36985">
    <property type="entry name" value="TRANSLOCATION AND ASSEMBLY MODULE SUBUNIT TAMB"/>
    <property type="match status" value="1"/>
</dbReference>
<dbReference type="STRING" id="48467.SAMN02745166_03954"/>
<proteinExistence type="predicted"/>
<evidence type="ECO:0000256" key="5">
    <source>
        <dbReference type="SAM" id="MobiDB-lite"/>
    </source>
</evidence>
<accession>A0A1T4YQR7</accession>
<dbReference type="InterPro" id="IPR007452">
    <property type="entry name" value="TamB_C"/>
</dbReference>
<organism evidence="7 8">
    <name type="scientific">Prosthecobacter debontii</name>
    <dbReference type="NCBI Taxonomy" id="48467"/>
    <lineage>
        <taxon>Bacteria</taxon>
        <taxon>Pseudomonadati</taxon>
        <taxon>Verrucomicrobiota</taxon>
        <taxon>Verrucomicrobiia</taxon>
        <taxon>Verrucomicrobiales</taxon>
        <taxon>Verrucomicrobiaceae</taxon>
        <taxon>Prosthecobacter</taxon>
    </lineage>
</organism>
<sequence length="1287" mass="139557">MYLFLILIVLLVAFHRPIIRGVIRWAGPEFANKVGLPLSWQVEGSLWNDFKLSQVEAGGGEGHWLPKATIGELSADYDWRLLSKGQLEHAIQRVTLHDVDAVADLRKLPTSTEPALSVEEVKSEPGPPLLIWPKAIDIQNVNADVTLADGSRLIIRGLTLQMGDGMPGKLECAEFRREPGGPELANLKADVTWGGRQLEIRQLALPQGVILERLAVDLRQLWELDEKVLVTLVARLGEAALNANVAAQGIFKSPMQVQAKVSGNQLRAQELKTLGLPKEVDFDGGRIELTAEGDPTKPIQMIVGVSADVAKIRVAGAQVDRVSLQAQVKDGKAIVDAVQVNRTDNQVKLTAEATLPSDIQDIAAAPWTAKVEATLPQVTDFLEQPPPVQGLLRLSVTAQGKGATPTKAEGEVNGESLAFENYKLPALRTLISMDGQRAGVEIPGLELGQGNSLMFKASMTMDDSMPVESSWQLRVTDPQKLFETTGLALPPKPIKGTLEFQGQASAKIQEVTAGTYDNGLADLRLQINQASYGEGELKKLVVHGAVKNGDLLLDTVNVFLDEKNRIGLTTKIELKPPFVFQTQGTVGMTELTALNSWMRTFEAPRIQSGAIQGLVEMTGQLNPWQGQGKVTMSATQVRTEAMPQAMDVTLDTGFSGTTADLQQLEAKLGPWRLLAKGKVTDKEAELAELKVWQNQTVLMDGTVFAPFDITQKEVSGPEAKPMKISIRAKDLQVDRILADAGIQDIPAGVLNADIQVTGRLDTAQGHVVVDLKEVKVPNAPKSFQSATLHSETVLENKRVKTQTTVSQPPLKPLTLEGDLPLDLVALLESPNRLQETPLKFSVKLPESELDFVQEYAPDMIRSFPGRAKVDMQIEGTLAKPVIRGDVDIDVKEIAWNQPDLPSVRDLRVKIRADDRRILVQDVSVLLAGGKVNLNGVVDAADLQNPGLDFRVQAREALVFRDPTTSVRANADISARGTLKQASVNGLVEVVRGRVFKEIDLLPVLKLPADVPPVPPDTSRSEAKLTLPPLLNDWTFNVNVKTRDPVLISGNLANGAVSADALLSGSGAAPQLTGGANIDRLLLKLPFSMVKITKGVVTLRPEHPFDPDLDIRGESRIGSNQITLYVYGASTNPKTRFTSTPPMSESDIVTLLATGTTLNGSASELASEAATRAAFLFLSEFYRKTFNKKKVVRDEPPRLNMTFNPSGADRSSDSVQATYDLSDEWRLTGRFTQTGRMKLLLGYVLRFGKAAQAMDPRPALPMATNTDISPTPAPVPSSPVPPASSQGF</sequence>